<dbReference type="PROSITE" id="PS00444">
    <property type="entry name" value="POLYPRENYL_SYNTHASE_2"/>
    <property type="match status" value="1"/>
</dbReference>
<name>A0ABQ8G535_9PEZI</name>
<dbReference type="Pfam" id="PF00348">
    <property type="entry name" value="polyprenyl_synt"/>
    <property type="match status" value="2"/>
</dbReference>
<sequence length="305" mass="35620">MTTFILSLLFIISCTQRQQTSKRFDAVFTKLVADLDEQFGQYSVPYDVRERLKDCFFQNTVGGKCNRGTSVINTCLILHGDERLPKEQYFLAVALGWMVELLQAYLLVVDDIMDGSHTRRGRPCCAANDGCLLSSCIFILLKRYFQGHRNYIEKQSFTATYKTAYYSFYLPVALALLFCDKATEKNLRAAKDILIPIGEYFQIQDDYLDNFADPSVLGKVGTDIQENKCSWLVQRKLLEESYGRPGREQEAKRLYDELELEKIYHNFEQRRVQEIEEIISKLGESNRLKREIFTTFLEKIHRRRR</sequence>
<dbReference type="SUPFAM" id="SSF48576">
    <property type="entry name" value="Terpenoid synthases"/>
    <property type="match status" value="1"/>
</dbReference>
<comment type="similarity">
    <text evidence="5">Belongs to the FPP/GGPP synthase family.</text>
</comment>
<evidence type="ECO:0000256" key="4">
    <source>
        <dbReference type="ARBA" id="ARBA00022842"/>
    </source>
</evidence>
<feature type="chain" id="PRO_5046771908" evidence="6">
    <location>
        <begin position="18"/>
        <end position="305"/>
    </location>
</feature>
<reference evidence="7 8" key="1">
    <citation type="journal article" date="2021" name="Nat. Commun.">
        <title>Genetic determinants of endophytism in the Arabidopsis root mycobiome.</title>
        <authorList>
            <person name="Mesny F."/>
            <person name="Miyauchi S."/>
            <person name="Thiergart T."/>
            <person name="Pickel B."/>
            <person name="Atanasova L."/>
            <person name="Karlsson M."/>
            <person name="Huettel B."/>
            <person name="Barry K.W."/>
            <person name="Haridas S."/>
            <person name="Chen C."/>
            <person name="Bauer D."/>
            <person name="Andreopoulos W."/>
            <person name="Pangilinan J."/>
            <person name="LaButti K."/>
            <person name="Riley R."/>
            <person name="Lipzen A."/>
            <person name="Clum A."/>
            <person name="Drula E."/>
            <person name="Henrissat B."/>
            <person name="Kohler A."/>
            <person name="Grigoriev I.V."/>
            <person name="Martin F.M."/>
            <person name="Hacquard S."/>
        </authorList>
    </citation>
    <scope>NUCLEOTIDE SEQUENCE [LARGE SCALE GENOMIC DNA]</scope>
    <source>
        <strain evidence="7 8">MPI-SDFR-AT-0080</strain>
    </source>
</reference>
<dbReference type="PANTHER" id="PTHR11525:SF0">
    <property type="entry name" value="FARNESYL PYROPHOSPHATE SYNTHASE"/>
    <property type="match status" value="1"/>
</dbReference>
<evidence type="ECO:0000256" key="1">
    <source>
        <dbReference type="ARBA" id="ARBA00001946"/>
    </source>
</evidence>
<organism evidence="7 8">
    <name type="scientific">Macrophomina phaseolina</name>
    <dbReference type="NCBI Taxonomy" id="35725"/>
    <lineage>
        <taxon>Eukaryota</taxon>
        <taxon>Fungi</taxon>
        <taxon>Dikarya</taxon>
        <taxon>Ascomycota</taxon>
        <taxon>Pezizomycotina</taxon>
        <taxon>Dothideomycetes</taxon>
        <taxon>Dothideomycetes incertae sedis</taxon>
        <taxon>Botryosphaeriales</taxon>
        <taxon>Botryosphaeriaceae</taxon>
        <taxon>Macrophomina</taxon>
    </lineage>
</organism>
<feature type="signal peptide" evidence="6">
    <location>
        <begin position="1"/>
        <end position="17"/>
    </location>
</feature>
<comment type="cofactor">
    <cofactor evidence="1">
        <name>Mg(2+)</name>
        <dbReference type="ChEBI" id="CHEBI:18420"/>
    </cofactor>
</comment>
<comment type="caution">
    <text evidence="7">The sequence shown here is derived from an EMBL/GenBank/DDBJ whole genome shotgun (WGS) entry which is preliminary data.</text>
</comment>
<keyword evidence="8" id="KW-1185">Reference proteome</keyword>
<proteinExistence type="inferred from homology"/>
<keyword evidence="2 5" id="KW-0808">Transferase</keyword>
<evidence type="ECO:0000256" key="2">
    <source>
        <dbReference type="ARBA" id="ARBA00022679"/>
    </source>
</evidence>
<keyword evidence="3" id="KW-0479">Metal-binding</keyword>
<dbReference type="EMBL" id="JAGTJR010000021">
    <property type="protein sequence ID" value="KAH7044061.1"/>
    <property type="molecule type" value="Genomic_DNA"/>
</dbReference>
<dbReference type="PANTHER" id="PTHR11525">
    <property type="entry name" value="FARNESYL-PYROPHOSPHATE SYNTHETASE"/>
    <property type="match status" value="1"/>
</dbReference>
<dbReference type="InterPro" id="IPR000092">
    <property type="entry name" value="Polyprenyl_synt"/>
</dbReference>
<dbReference type="InterPro" id="IPR033749">
    <property type="entry name" value="Polyprenyl_synt_CS"/>
</dbReference>
<dbReference type="Proteomes" id="UP000774617">
    <property type="component" value="Unassembled WGS sequence"/>
</dbReference>
<accession>A0ABQ8G535</accession>
<evidence type="ECO:0000256" key="3">
    <source>
        <dbReference type="ARBA" id="ARBA00022723"/>
    </source>
</evidence>
<evidence type="ECO:0000256" key="6">
    <source>
        <dbReference type="SAM" id="SignalP"/>
    </source>
</evidence>
<evidence type="ECO:0000313" key="7">
    <source>
        <dbReference type="EMBL" id="KAH7044061.1"/>
    </source>
</evidence>
<keyword evidence="4" id="KW-0460">Magnesium</keyword>
<protein>
    <submittedName>
        <fullName evidence="7">Farnesyl pyrophosphate synthetase</fullName>
    </submittedName>
</protein>
<evidence type="ECO:0000256" key="5">
    <source>
        <dbReference type="RuleBase" id="RU004466"/>
    </source>
</evidence>
<gene>
    <name evidence="7" type="ORF">B0J12DRAFT_712307</name>
</gene>
<dbReference type="PROSITE" id="PS00723">
    <property type="entry name" value="POLYPRENYL_SYNTHASE_1"/>
    <property type="match status" value="1"/>
</dbReference>
<dbReference type="InterPro" id="IPR039702">
    <property type="entry name" value="FPS1-like"/>
</dbReference>
<keyword evidence="6" id="KW-0732">Signal</keyword>
<dbReference type="InterPro" id="IPR008949">
    <property type="entry name" value="Isoprenoid_synthase_dom_sf"/>
</dbReference>
<dbReference type="Gene3D" id="1.10.600.10">
    <property type="entry name" value="Farnesyl Diphosphate Synthase"/>
    <property type="match status" value="2"/>
</dbReference>
<evidence type="ECO:0000313" key="8">
    <source>
        <dbReference type="Proteomes" id="UP000774617"/>
    </source>
</evidence>